<dbReference type="Pfam" id="PF02566">
    <property type="entry name" value="OsmC"/>
    <property type="match status" value="1"/>
</dbReference>
<dbReference type="InterPro" id="IPR019953">
    <property type="entry name" value="OHR"/>
</dbReference>
<dbReference type="InterPro" id="IPR036102">
    <property type="entry name" value="OsmC/Ohrsf"/>
</dbReference>
<dbReference type="InterPro" id="IPR003718">
    <property type="entry name" value="OsmC/Ohr_fam"/>
</dbReference>
<dbReference type="Gene3D" id="2.20.25.10">
    <property type="match status" value="1"/>
</dbReference>
<protein>
    <submittedName>
        <fullName evidence="2">Ohr family peroxiredoxin</fullName>
    </submittedName>
</protein>
<dbReference type="InterPro" id="IPR015946">
    <property type="entry name" value="KH_dom-like_a/b"/>
</dbReference>
<organism evidence="2 3">
    <name type="scientific">Micromonospora robiginosa</name>
    <dbReference type="NCBI Taxonomy" id="2749844"/>
    <lineage>
        <taxon>Bacteria</taxon>
        <taxon>Bacillati</taxon>
        <taxon>Actinomycetota</taxon>
        <taxon>Actinomycetes</taxon>
        <taxon>Micromonosporales</taxon>
        <taxon>Micromonosporaceae</taxon>
        <taxon>Micromonospora</taxon>
    </lineage>
</organism>
<evidence type="ECO:0000313" key="2">
    <source>
        <dbReference type="EMBL" id="QLQ36603.1"/>
    </source>
</evidence>
<dbReference type="EMBL" id="CP059322">
    <property type="protein sequence ID" value="QLQ36603.1"/>
    <property type="molecule type" value="Genomic_DNA"/>
</dbReference>
<proteinExistence type="inferred from homology"/>
<dbReference type="Proteomes" id="UP000510844">
    <property type="component" value="Chromosome"/>
</dbReference>
<dbReference type="PANTHER" id="PTHR33797:SF2">
    <property type="entry name" value="ORGANIC HYDROPEROXIDE RESISTANCE PROTEIN-LIKE"/>
    <property type="match status" value="1"/>
</dbReference>
<dbReference type="PANTHER" id="PTHR33797">
    <property type="entry name" value="ORGANIC HYDROPEROXIDE RESISTANCE PROTEIN-LIKE"/>
    <property type="match status" value="1"/>
</dbReference>
<dbReference type="GO" id="GO:0006979">
    <property type="term" value="P:response to oxidative stress"/>
    <property type="evidence" value="ECO:0007669"/>
    <property type="project" value="InterPro"/>
</dbReference>
<reference evidence="2 3" key="2">
    <citation type="journal article" date="2021" name="Mar. Drugs">
        <title>A New Micromonospora Strain with Antibiotic Activity Isolated from the Microbiome of a Mid-Atlantic Deep-Sea Sponge.</title>
        <authorList>
            <person name="Back C.R."/>
            <person name="Stennett H.L."/>
            <person name="Williams S.E."/>
            <person name="Wang L."/>
            <person name="Ojeda Gomez J."/>
            <person name="Abdulle O.M."/>
            <person name="Duffy T."/>
            <person name="Neal C."/>
            <person name="Mantell J."/>
            <person name="Jepson M.A."/>
            <person name="Hendry K.R."/>
            <person name="Powell D."/>
            <person name="Stach J.E.M."/>
            <person name="Essex-Lopresti A.E."/>
            <person name="Willis C.L."/>
            <person name="Curnow P."/>
            <person name="Race P.R."/>
        </authorList>
    </citation>
    <scope>NUCLEOTIDE SEQUENCE [LARGE SCALE GENOMIC DNA]</scope>
    <source>
        <strain evidence="2 3">28ISP2-46</strain>
    </source>
</reference>
<evidence type="ECO:0000313" key="3">
    <source>
        <dbReference type="Proteomes" id="UP000510844"/>
    </source>
</evidence>
<dbReference type="NCBIfam" id="TIGR03561">
    <property type="entry name" value="organ_hyd_perox"/>
    <property type="match status" value="1"/>
</dbReference>
<name>A0A7L6B3N7_9ACTN</name>
<keyword evidence="3" id="KW-1185">Reference proteome</keyword>
<comment type="similarity">
    <text evidence="1">Belongs to the OsmC/Ohr family.</text>
</comment>
<evidence type="ECO:0000256" key="1">
    <source>
        <dbReference type="ARBA" id="ARBA00007378"/>
    </source>
</evidence>
<dbReference type="SUPFAM" id="SSF82784">
    <property type="entry name" value="OsmC-like"/>
    <property type="match status" value="1"/>
</dbReference>
<reference evidence="3" key="1">
    <citation type="submission" date="2020-07" db="EMBL/GenBank/DDBJ databases">
        <title>A new Micromonospora strain with potent antibiotic activity isolated from the microbiome of a mid-Atlantic deep-sea sponge.</title>
        <authorList>
            <person name="Back C.R."/>
            <person name="Stennett H.L."/>
            <person name="Williams S.E."/>
            <person name="Wang L."/>
            <person name="Ojeda Gomez J."/>
            <person name="Abdulle O.M."/>
            <person name="Duffy T."/>
            <person name="Hendry K.R."/>
            <person name="Powell D."/>
            <person name="Stach J.E."/>
            <person name="Essex-Lopresti A.E."/>
            <person name="Willis C.L."/>
            <person name="Curnow P."/>
            <person name="Race P.R."/>
        </authorList>
    </citation>
    <scope>NUCLEOTIDE SEQUENCE [LARGE SCALE GENOMIC DNA]</scope>
    <source>
        <strain evidence="3">28ISP2-46</strain>
    </source>
</reference>
<dbReference type="RefSeq" id="WP_181569118.1">
    <property type="nucleotide sequence ID" value="NZ_CP059322.2"/>
</dbReference>
<dbReference type="KEGG" id="mfeu:H1D33_25570"/>
<accession>A0A7L6B3N7</accession>
<gene>
    <name evidence="2" type="ORF">H1D33_25570</name>
</gene>
<dbReference type="AlphaFoldDB" id="A0A7L6B3N7"/>
<sequence>MDLLYVTEATATGDGREGSVRTDDGVLTATLSAPPALGGTGGTGTNPEQLFAAGYAACFHSALRWIARQDGVDLTGSAVTARVALGSVADALRLAVELRAELPGLPPEQAEALVRRAHATCPYSAALRGDVVVLARVAAPAEATR</sequence>
<dbReference type="Gene3D" id="3.30.300.20">
    <property type="match status" value="1"/>
</dbReference>